<dbReference type="SUPFAM" id="SSF53448">
    <property type="entry name" value="Nucleotide-diphospho-sugar transferases"/>
    <property type="match status" value="1"/>
</dbReference>
<dbReference type="Proteomes" id="UP000283745">
    <property type="component" value="Unassembled WGS sequence"/>
</dbReference>
<reference evidence="2 3" key="1">
    <citation type="submission" date="2018-08" db="EMBL/GenBank/DDBJ databases">
        <title>A genome reference for cultivated species of the human gut microbiota.</title>
        <authorList>
            <person name="Zou Y."/>
            <person name="Xue W."/>
            <person name="Luo G."/>
        </authorList>
    </citation>
    <scope>NUCLEOTIDE SEQUENCE [LARGE SCALE GENOMIC DNA]</scope>
    <source>
        <strain evidence="2 3">AM28-23</strain>
    </source>
</reference>
<proteinExistence type="predicted"/>
<dbReference type="PANTHER" id="PTHR22916">
    <property type="entry name" value="GLYCOSYLTRANSFERASE"/>
    <property type="match status" value="1"/>
</dbReference>
<dbReference type="CDD" id="cd00761">
    <property type="entry name" value="Glyco_tranf_GTA_type"/>
    <property type="match status" value="1"/>
</dbReference>
<dbReference type="PANTHER" id="PTHR22916:SF3">
    <property type="entry name" value="UDP-GLCNAC:BETAGAL BETA-1,3-N-ACETYLGLUCOSAMINYLTRANSFERASE-LIKE PROTEIN 1"/>
    <property type="match status" value="1"/>
</dbReference>
<feature type="domain" description="Glycosyltransferase 2-like" evidence="1">
    <location>
        <begin position="13"/>
        <end position="165"/>
    </location>
</feature>
<dbReference type="InterPro" id="IPR001173">
    <property type="entry name" value="Glyco_trans_2-like"/>
</dbReference>
<accession>A0A414J2Q3</accession>
<evidence type="ECO:0000313" key="3">
    <source>
        <dbReference type="Proteomes" id="UP000283745"/>
    </source>
</evidence>
<dbReference type="AlphaFoldDB" id="A0A414J2Q3"/>
<evidence type="ECO:0000259" key="1">
    <source>
        <dbReference type="Pfam" id="PF00535"/>
    </source>
</evidence>
<dbReference type="Pfam" id="PF00535">
    <property type="entry name" value="Glycos_transf_2"/>
    <property type="match status" value="1"/>
</dbReference>
<dbReference type="RefSeq" id="WP_118050568.1">
    <property type="nucleotide sequence ID" value="NZ_CABJFK010000011.1"/>
</dbReference>
<protein>
    <submittedName>
        <fullName evidence="2">Glycosyltransferase family 2 protein</fullName>
    </submittedName>
</protein>
<gene>
    <name evidence="2" type="ORF">DW740_13275</name>
</gene>
<dbReference type="GO" id="GO:0016758">
    <property type="term" value="F:hexosyltransferase activity"/>
    <property type="evidence" value="ECO:0007669"/>
    <property type="project" value="UniProtKB-ARBA"/>
</dbReference>
<sequence>MNQTVSDYRFKFSVVTAVYNVEPYLAEAIESILTQDIGFEESVEIILVDDGSTDRSSAICDEYQQKFPDNIKVIHKENGGAASARNTGISHCEGQYISFMDADDRLTSSTLSDVYGFFSTCDANIPFVSVPIYFFEKRDFGHRLNYKYECESSRIIDLVHEYSFIQMSASSAFFRHKIIQDRSFDTTLKYAEDAKLIMDILLDCPRYGIVPSGRYMYRTRNTLDSALNVSKHRKEWYIDSLKYYTFWALDESERRLGYVPDFVQYTIMYDLLARFRMKKFPDDVMTAHEKESFLSMLFRALQRIDDHIVIEQHNLSPELCDYLLSIKKAPDSGTLVYDADVENQYFHYSDFNSCSSASYPVFLETLDFQENALTLQAHVKIYTRFPYPSKMFLRLISGSQTQIIDCSFYENRDEGALFNGQQLSLTLYFTAIIPYDMLKSSTKVEFCMISGSNTIKFHSFRRGNEFPVTPENSRFKSGKHVFYVTLASQSLNFEPGTPVARLKHKAMHCARVIRRHI</sequence>
<comment type="caution">
    <text evidence="2">The sequence shown here is derived from an EMBL/GenBank/DDBJ whole genome shotgun (WGS) entry which is preliminary data.</text>
</comment>
<dbReference type="InterPro" id="IPR029044">
    <property type="entry name" value="Nucleotide-diphossugar_trans"/>
</dbReference>
<name>A0A414J2Q3_9FIRM</name>
<dbReference type="EMBL" id="QSKF01000011">
    <property type="protein sequence ID" value="RHE38336.1"/>
    <property type="molecule type" value="Genomic_DNA"/>
</dbReference>
<dbReference type="Gene3D" id="3.90.550.10">
    <property type="entry name" value="Spore Coat Polysaccharide Biosynthesis Protein SpsA, Chain A"/>
    <property type="match status" value="1"/>
</dbReference>
<evidence type="ECO:0000313" key="2">
    <source>
        <dbReference type="EMBL" id="RHE38336.1"/>
    </source>
</evidence>
<keyword evidence="2" id="KW-0808">Transferase</keyword>
<organism evidence="2 3">
    <name type="scientific">Blautia obeum</name>
    <dbReference type="NCBI Taxonomy" id="40520"/>
    <lineage>
        <taxon>Bacteria</taxon>
        <taxon>Bacillati</taxon>
        <taxon>Bacillota</taxon>
        <taxon>Clostridia</taxon>
        <taxon>Lachnospirales</taxon>
        <taxon>Lachnospiraceae</taxon>
        <taxon>Blautia</taxon>
    </lineage>
</organism>